<feature type="region of interest" description="Disordered" evidence="1">
    <location>
        <begin position="183"/>
        <end position="208"/>
    </location>
</feature>
<evidence type="ECO:0000256" key="1">
    <source>
        <dbReference type="SAM" id="MobiDB-lite"/>
    </source>
</evidence>
<dbReference type="Pfam" id="PF03357">
    <property type="entry name" value="Snf7"/>
    <property type="match status" value="1"/>
</dbReference>
<evidence type="ECO:0000313" key="3">
    <source>
        <dbReference type="Proteomes" id="UP000267251"/>
    </source>
</evidence>
<dbReference type="AlphaFoldDB" id="A0A4P9Y755"/>
<sequence>MEAMQRLIFRTKTPEQMVREWKSSIRAQERTLDRELRALGLAEQKTKTAVKQLAKKNDIKGCRVLAKEIVRSKKHRERLTTSKAQLNSINLSLQHQLAMVKVSGTLSKSTDVMKAVNSLMRVPQISQQMQEMSYEMTKAGVMEEMMQDTLEGLDDAEDALEDEADEEVDRVLNEITAGKLHGAPALADGALPEQPDVAVEAPADPEMDDVQARLEALRN</sequence>
<name>A0A4P9Y755_9FUNG</name>
<dbReference type="InterPro" id="IPR005024">
    <property type="entry name" value="Snf7_fam"/>
</dbReference>
<dbReference type="EMBL" id="KZ987808">
    <property type="protein sequence ID" value="RKP14652.1"/>
    <property type="molecule type" value="Genomic_DNA"/>
</dbReference>
<proteinExistence type="predicted"/>
<keyword evidence="3" id="KW-1185">Reference proteome</keyword>
<gene>
    <name evidence="2" type="ORF">BJ684DRAFT_15040</name>
</gene>
<organism evidence="2 3">
    <name type="scientific">Piptocephalis cylindrospora</name>
    <dbReference type="NCBI Taxonomy" id="1907219"/>
    <lineage>
        <taxon>Eukaryota</taxon>
        <taxon>Fungi</taxon>
        <taxon>Fungi incertae sedis</taxon>
        <taxon>Zoopagomycota</taxon>
        <taxon>Zoopagomycotina</taxon>
        <taxon>Zoopagomycetes</taxon>
        <taxon>Zoopagales</taxon>
        <taxon>Piptocephalidaceae</taxon>
        <taxon>Piptocephalis</taxon>
    </lineage>
</organism>
<dbReference type="GO" id="GO:0007034">
    <property type="term" value="P:vacuolar transport"/>
    <property type="evidence" value="ECO:0007669"/>
    <property type="project" value="InterPro"/>
</dbReference>
<accession>A0A4P9Y755</accession>
<dbReference type="Gene3D" id="6.10.140.1230">
    <property type="match status" value="1"/>
</dbReference>
<protein>
    <submittedName>
        <fullName evidence="2">Charged multivesicular body protein 3-like protein</fullName>
    </submittedName>
</protein>
<reference evidence="3" key="1">
    <citation type="journal article" date="2018" name="Nat. Microbiol.">
        <title>Leveraging single-cell genomics to expand the fungal tree of life.</title>
        <authorList>
            <person name="Ahrendt S.R."/>
            <person name="Quandt C.A."/>
            <person name="Ciobanu D."/>
            <person name="Clum A."/>
            <person name="Salamov A."/>
            <person name="Andreopoulos B."/>
            <person name="Cheng J.F."/>
            <person name="Woyke T."/>
            <person name="Pelin A."/>
            <person name="Henrissat B."/>
            <person name="Reynolds N.K."/>
            <person name="Benny G.L."/>
            <person name="Smith M.E."/>
            <person name="James T.Y."/>
            <person name="Grigoriev I.V."/>
        </authorList>
    </citation>
    <scope>NUCLEOTIDE SEQUENCE [LARGE SCALE GENOMIC DNA]</scope>
</reference>
<evidence type="ECO:0000313" key="2">
    <source>
        <dbReference type="EMBL" id="RKP14652.1"/>
    </source>
</evidence>
<dbReference type="OrthoDB" id="2329734at2759"/>
<dbReference type="PANTHER" id="PTHR10476">
    <property type="entry name" value="CHARGED MULTIVESICULAR BODY PROTEIN"/>
    <property type="match status" value="1"/>
</dbReference>
<dbReference type="Proteomes" id="UP000267251">
    <property type="component" value="Unassembled WGS sequence"/>
</dbReference>